<gene>
    <name evidence="1" type="ORF">U2I54_19985</name>
</gene>
<keyword evidence="2" id="KW-1185">Reference proteome</keyword>
<proteinExistence type="predicted"/>
<name>A0ABU5K0P0_9BACI</name>
<dbReference type="EMBL" id="JAXOVW010000056">
    <property type="protein sequence ID" value="MDZ5609279.1"/>
    <property type="molecule type" value="Genomic_DNA"/>
</dbReference>
<reference evidence="2" key="1">
    <citation type="submission" date="2023-11" db="EMBL/GenBank/DDBJ databases">
        <title>Genome Sequence of Bacillus pseudomycoides stain BUPM19.</title>
        <authorList>
            <person name="Farhat A."/>
        </authorList>
    </citation>
    <scope>NUCLEOTIDE SEQUENCE [LARGE SCALE GENOMIC DNA]</scope>
    <source>
        <strain evidence="2">BUPM19</strain>
    </source>
</reference>
<evidence type="ECO:0000313" key="1">
    <source>
        <dbReference type="EMBL" id="MDZ5609279.1"/>
    </source>
</evidence>
<sequence length="192" mass="22909">MKGAPVIDYDNLDKKIEEMRARNEAHRQERIARGLPPERPNHFVDREVSKVLADKVEHLFDYFKKYSALLVKTRALQPTEYNTIHQKYGDYLLLLNEAIDQVHNVTGRSLRDLLRTMKRIDADEISYEKASREIYYTFKLLDLRSIGINQFTEEPLPEIDEERLEKLRSDESFLQSEVERYLKHYEEIKHLI</sequence>
<protein>
    <submittedName>
        <fullName evidence="1">Uncharacterized protein</fullName>
    </submittedName>
</protein>
<comment type="caution">
    <text evidence="1">The sequence shown here is derived from an EMBL/GenBank/DDBJ whole genome shotgun (WGS) entry which is preliminary data.</text>
</comment>
<accession>A0ABU5K0P0</accession>
<organism evidence="1 2">
    <name type="scientific">Bacillus bingmayongensis</name>
    <dbReference type="NCBI Taxonomy" id="1150157"/>
    <lineage>
        <taxon>Bacteria</taxon>
        <taxon>Bacillati</taxon>
        <taxon>Bacillota</taxon>
        <taxon>Bacilli</taxon>
        <taxon>Bacillales</taxon>
        <taxon>Bacillaceae</taxon>
        <taxon>Bacillus</taxon>
    </lineage>
</organism>
<dbReference type="RefSeq" id="WP_374218793.1">
    <property type="nucleotide sequence ID" value="NZ_JAXOVW010000056.1"/>
</dbReference>
<dbReference type="Proteomes" id="UP001291930">
    <property type="component" value="Unassembled WGS sequence"/>
</dbReference>
<evidence type="ECO:0000313" key="2">
    <source>
        <dbReference type="Proteomes" id="UP001291930"/>
    </source>
</evidence>